<dbReference type="SUPFAM" id="SSF53850">
    <property type="entry name" value="Periplasmic binding protein-like II"/>
    <property type="match status" value="1"/>
</dbReference>
<proteinExistence type="predicted"/>
<feature type="chain" id="PRO_5031341469" evidence="1">
    <location>
        <begin position="21"/>
        <end position="312"/>
    </location>
</feature>
<evidence type="ECO:0000313" key="4">
    <source>
        <dbReference type="Proteomes" id="UP000521922"/>
    </source>
</evidence>
<dbReference type="EMBL" id="JACCBB010000001">
    <property type="protein sequence ID" value="NYD24148.1"/>
    <property type="molecule type" value="Genomic_DNA"/>
</dbReference>
<dbReference type="Proteomes" id="UP000521922">
    <property type="component" value="Unassembled WGS sequence"/>
</dbReference>
<sequence>MNRRNLLGLALVGTVTAGLAACGGGDDPLAADPGSSSSSSADASTVIVGSANFPESELLAEMYAQVLEGEGVTVQRKFNIGARELYLKALDDGSIDLLPEYNGALLAYYLKGDAPEGVSSPETVLAALKEQLPDGLEVLDQSAAEDKDSLTVSAETKAKYDLTSIADLAPVAGDLVMGAGPEFQERYQGLVGLKELYGVEFKEFKPLDVGGPLTVAGLKDGSIQVGNLFTTDSAITTNRFVVLEDPKNLFLAQNVLPLIRSSKNTDAITTALNAFSAKLTTDNLTTYLAKVSVDKQDSATVAKAFLTDNGLA</sequence>
<dbReference type="Gene3D" id="3.40.190.120">
    <property type="entry name" value="Osmoprotection protein (prox), domain 2"/>
    <property type="match status" value="1"/>
</dbReference>
<keyword evidence="4" id="KW-1185">Reference proteome</keyword>
<dbReference type="CDD" id="cd13606">
    <property type="entry name" value="PBP2_ProX_like"/>
    <property type="match status" value="1"/>
</dbReference>
<gene>
    <name evidence="3" type="ORF">BJ968_003688</name>
</gene>
<feature type="signal peptide" evidence="1">
    <location>
        <begin position="1"/>
        <end position="20"/>
    </location>
</feature>
<name>A0A7Y9DP86_9ACTN</name>
<evidence type="ECO:0000256" key="1">
    <source>
        <dbReference type="SAM" id="SignalP"/>
    </source>
</evidence>
<dbReference type="Gene3D" id="3.40.190.10">
    <property type="entry name" value="Periplasmic binding protein-like II"/>
    <property type="match status" value="1"/>
</dbReference>
<organism evidence="3 4">
    <name type="scientific">Kineococcus aurantiacus</name>
    <dbReference type="NCBI Taxonomy" id="37633"/>
    <lineage>
        <taxon>Bacteria</taxon>
        <taxon>Bacillati</taxon>
        <taxon>Actinomycetota</taxon>
        <taxon>Actinomycetes</taxon>
        <taxon>Kineosporiales</taxon>
        <taxon>Kineosporiaceae</taxon>
        <taxon>Kineococcus</taxon>
    </lineage>
</organism>
<evidence type="ECO:0000259" key="2">
    <source>
        <dbReference type="Pfam" id="PF04069"/>
    </source>
</evidence>
<protein>
    <submittedName>
        <fullName evidence="3">Osmoprotectant transport system substrate-binding protein</fullName>
    </submittedName>
</protein>
<comment type="caution">
    <text evidence="3">The sequence shown here is derived from an EMBL/GenBank/DDBJ whole genome shotgun (WGS) entry which is preliminary data.</text>
</comment>
<reference evidence="3 4" key="1">
    <citation type="submission" date="2020-07" db="EMBL/GenBank/DDBJ databases">
        <title>Sequencing the genomes of 1000 actinobacteria strains.</title>
        <authorList>
            <person name="Klenk H.-P."/>
        </authorList>
    </citation>
    <scope>NUCLEOTIDE SEQUENCE [LARGE SCALE GENOMIC DNA]</scope>
    <source>
        <strain evidence="3 4">DSM 7487</strain>
    </source>
</reference>
<dbReference type="AlphaFoldDB" id="A0A7Y9DP86"/>
<dbReference type="GO" id="GO:0043190">
    <property type="term" value="C:ATP-binding cassette (ABC) transporter complex"/>
    <property type="evidence" value="ECO:0007669"/>
    <property type="project" value="InterPro"/>
</dbReference>
<evidence type="ECO:0000313" key="3">
    <source>
        <dbReference type="EMBL" id="NYD24148.1"/>
    </source>
</evidence>
<keyword evidence="1" id="KW-0732">Signal</keyword>
<dbReference type="PROSITE" id="PS51257">
    <property type="entry name" value="PROKAR_LIPOPROTEIN"/>
    <property type="match status" value="1"/>
</dbReference>
<dbReference type="RefSeq" id="WP_179754352.1">
    <property type="nucleotide sequence ID" value="NZ_BAAAGN010000030.1"/>
</dbReference>
<feature type="domain" description="ABC-type glycine betaine transport system substrate-binding" evidence="2">
    <location>
        <begin position="45"/>
        <end position="307"/>
    </location>
</feature>
<accession>A0A7Y9DP86</accession>
<dbReference type="GO" id="GO:0022857">
    <property type="term" value="F:transmembrane transporter activity"/>
    <property type="evidence" value="ECO:0007669"/>
    <property type="project" value="InterPro"/>
</dbReference>
<dbReference type="InterPro" id="IPR007210">
    <property type="entry name" value="ABC_Gly_betaine_transp_sub-bd"/>
</dbReference>
<dbReference type="Pfam" id="PF04069">
    <property type="entry name" value="OpuAC"/>
    <property type="match status" value="1"/>
</dbReference>